<reference evidence="2" key="1">
    <citation type="journal article" date="2019" name="Int. J. Syst. Evol. Microbiol.">
        <title>The Global Catalogue of Microorganisms (GCM) 10K type strain sequencing project: providing services to taxonomists for standard genome sequencing and annotation.</title>
        <authorList>
            <consortium name="The Broad Institute Genomics Platform"/>
            <consortium name="The Broad Institute Genome Sequencing Center for Infectious Disease"/>
            <person name="Wu L."/>
            <person name="Ma J."/>
        </authorList>
    </citation>
    <scope>NUCLEOTIDE SEQUENCE [LARGE SCALE GENOMIC DNA]</scope>
    <source>
        <strain evidence="2">KCTC 42911</strain>
    </source>
</reference>
<keyword evidence="2" id="KW-1185">Reference proteome</keyword>
<dbReference type="RefSeq" id="WP_386733321.1">
    <property type="nucleotide sequence ID" value="NZ_JBHRXI010000001.1"/>
</dbReference>
<dbReference type="Proteomes" id="UP001595629">
    <property type="component" value="Unassembled WGS sequence"/>
</dbReference>
<dbReference type="Pfam" id="PF11316">
    <property type="entry name" value="Rhamno_transf"/>
    <property type="match status" value="1"/>
</dbReference>
<dbReference type="InterPro" id="IPR021466">
    <property type="entry name" value="Put_rhamnosyl_transferase"/>
</dbReference>
<proteinExistence type="predicted"/>
<dbReference type="GO" id="GO:0016740">
    <property type="term" value="F:transferase activity"/>
    <property type="evidence" value="ECO:0007669"/>
    <property type="project" value="UniProtKB-KW"/>
</dbReference>
<dbReference type="EMBL" id="JBHRXI010000001">
    <property type="protein sequence ID" value="MFC3612129.1"/>
    <property type="molecule type" value="Genomic_DNA"/>
</dbReference>
<evidence type="ECO:0000313" key="1">
    <source>
        <dbReference type="EMBL" id="MFC3612129.1"/>
    </source>
</evidence>
<organism evidence="1 2">
    <name type="scientific">Lutimaribacter marinistellae</name>
    <dbReference type="NCBI Taxonomy" id="1820329"/>
    <lineage>
        <taxon>Bacteria</taxon>
        <taxon>Pseudomonadati</taxon>
        <taxon>Pseudomonadota</taxon>
        <taxon>Alphaproteobacteria</taxon>
        <taxon>Rhodobacterales</taxon>
        <taxon>Roseobacteraceae</taxon>
        <taxon>Lutimaribacter</taxon>
    </lineage>
</organism>
<comment type="caution">
    <text evidence="1">The sequence shown here is derived from an EMBL/GenBank/DDBJ whole genome shotgun (WGS) entry which is preliminary data.</text>
</comment>
<keyword evidence="1" id="KW-0808">Transferase</keyword>
<protein>
    <submittedName>
        <fullName evidence="1">Rhamnosyl transferase</fullName>
    </submittedName>
</protein>
<sequence length="281" mass="31985">MPTRSGVGSGAEMQVLGLCRFSYLGRGGFKVDHDSLEERRAFLYDPRRMDERFRYFEAITLPSVQAQTDPDFTFLIATGDCFPDIYMERLAALTADIPQTVIRRYPPMKHRQAMARALKDARVEDGAPHLQFRLDDDDAMGVDFVARFRQTARDLRPLWDRHPAIAVDFNTGYVFRAGPRGLEVVAYKYPYSAIALGVILQPGVQEGIMHHGHHKLWTAMPTITFPGDDMMLRGHNEFNDSRMKGGARQFDYQPLTPEQEVHFRARFGIDNARVRALFSGG</sequence>
<accession>A0ABV7TBU5</accession>
<gene>
    <name evidence="1" type="ORF">ACFORG_00030</name>
</gene>
<name>A0ABV7TBU5_9RHOB</name>
<evidence type="ECO:0000313" key="2">
    <source>
        <dbReference type="Proteomes" id="UP001595629"/>
    </source>
</evidence>